<gene>
    <name evidence="2" type="ORF">FKW77_007377</name>
</gene>
<protein>
    <submittedName>
        <fullName evidence="2">Uncharacterized protein</fullName>
    </submittedName>
</protein>
<organism evidence="2 3">
    <name type="scientific">Venturia effusa</name>
    <dbReference type="NCBI Taxonomy" id="50376"/>
    <lineage>
        <taxon>Eukaryota</taxon>
        <taxon>Fungi</taxon>
        <taxon>Dikarya</taxon>
        <taxon>Ascomycota</taxon>
        <taxon>Pezizomycotina</taxon>
        <taxon>Dothideomycetes</taxon>
        <taxon>Pleosporomycetidae</taxon>
        <taxon>Venturiales</taxon>
        <taxon>Venturiaceae</taxon>
        <taxon>Venturia</taxon>
    </lineage>
</organism>
<proteinExistence type="predicted"/>
<dbReference type="EMBL" id="CP042186">
    <property type="protein sequence ID" value="QDS68860.1"/>
    <property type="molecule type" value="Genomic_DNA"/>
</dbReference>
<evidence type="ECO:0000313" key="2">
    <source>
        <dbReference type="EMBL" id="QDS68860.1"/>
    </source>
</evidence>
<keyword evidence="3" id="KW-1185">Reference proteome</keyword>
<feature type="region of interest" description="Disordered" evidence="1">
    <location>
        <begin position="194"/>
        <end position="217"/>
    </location>
</feature>
<reference evidence="2 3" key="1">
    <citation type="submission" date="2019-07" db="EMBL/GenBank/DDBJ databases">
        <title>Finished genome of Venturia effusa.</title>
        <authorList>
            <person name="Young C.A."/>
            <person name="Cox M.P."/>
            <person name="Ganley A.R.D."/>
            <person name="David W.J."/>
        </authorList>
    </citation>
    <scope>NUCLEOTIDE SEQUENCE [LARGE SCALE GENOMIC DNA]</scope>
    <source>
        <strain evidence="3">albino</strain>
    </source>
</reference>
<evidence type="ECO:0000256" key="1">
    <source>
        <dbReference type="SAM" id="MobiDB-lite"/>
    </source>
</evidence>
<name>A0A517KZQ2_9PEZI</name>
<dbReference type="AlphaFoldDB" id="A0A517KZQ2"/>
<accession>A0A517KZQ2</accession>
<feature type="compositionally biased region" description="Basic and acidic residues" evidence="1">
    <location>
        <begin position="252"/>
        <end position="265"/>
    </location>
</feature>
<feature type="compositionally biased region" description="Polar residues" evidence="1">
    <location>
        <begin position="234"/>
        <end position="245"/>
    </location>
</feature>
<sequence>MIHPIRLFHRFRLENLCVLSFLALMASLDKVFLHDFLLGLHAQQDFKEVDDQPHQSSSIGETTAFWWPGHVKDVDELIGTQKFQLPMNVSISNAGAQHADPSSQTSIPSTTEVDATLTDGALSTKTAEKTSRTGIFGADLASDVMTEHTSDASAFNGSGHHNDQRATWFAEDYGVDVLGPRSPTIVMSNTAGKRRSVGTGYGEKPDAKLKSTIAPSGGVSDLASRCSGFDHDQQASQAYRPSSELQPPPNPGREERHPPHFDPNDFVHATDSAEEPTFTEVHHCPRSHGAGGEGETLPVELDLKLESFFGWRDFGTSGAIDWNCDAIFDVADGPASDYLESSGESSVAYSSGKRLRPHLMFDLDNLCDNGELGKGPRRFFDLDRLDENLEFEDSDFEIVPPDLPQMQGGSGVKGLLRRCRASLRELSRSWLIRSFHEAIANIFSNFRNIVKKVAKSKVTGEVPRRRMSEPGPPGFDSLRQIAGVQATKKDVSRQVQYLVK</sequence>
<dbReference type="Proteomes" id="UP000316270">
    <property type="component" value="Chromosome 2"/>
</dbReference>
<evidence type="ECO:0000313" key="3">
    <source>
        <dbReference type="Proteomes" id="UP000316270"/>
    </source>
</evidence>
<feature type="region of interest" description="Disordered" evidence="1">
    <location>
        <begin position="232"/>
        <end position="268"/>
    </location>
</feature>